<gene>
    <name evidence="12" type="primary">Mo03945</name>
    <name evidence="12" type="ORF">E5Q_03945</name>
</gene>
<dbReference type="InterPro" id="IPR023313">
    <property type="entry name" value="UBQ-conjugating_AS"/>
</dbReference>
<dbReference type="eggNOG" id="KOG0423">
    <property type="taxonomic scope" value="Eukaryota"/>
</dbReference>
<keyword evidence="13" id="KW-1185">Reference proteome</keyword>
<dbReference type="EMBL" id="BABT02000117">
    <property type="protein sequence ID" value="GAA97268.1"/>
    <property type="molecule type" value="Genomic_DNA"/>
</dbReference>
<reference evidence="12 13" key="2">
    <citation type="journal article" date="2012" name="Open Biol.">
        <title>Characteristics of nucleosomes and linker DNA regions on the genome of the basidiomycete Mixia osmundae revealed by mono- and dinucleosome mapping.</title>
        <authorList>
            <person name="Nishida H."/>
            <person name="Kondo S."/>
            <person name="Matsumoto T."/>
            <person name="Suzuki Y."/>
            <person name="Yoshikawa H."/>
            <person name="Taylor T.D."/>
            <person name="Sugiyama J."/>
        </authorList>
    </citation>
    <scope>NUCLEOTIDE SEQUENCE [LARGE SCALE GENOMIC DNA]</scope>
    <source>
        <strain evidence="13">CBS 9802 / IAM 14324 / JCM 22182 / KY 12970</strain>
    </source>
</reference>
<dbReference type="PANTHER" id="PTHR10394">
    <property type="entry name" value="40S RIBOSOMAL PROTEIN S8"/>
    <property type="match status" value="1"/>
</dbReference>
<comment type="similarity">
    <text evidence="1 9">Belongs to the eukaryotic ribosomal protein eS8 family.</text>
</comment>
<name>G7E387_MIXOS</name>
<dbReference type="Pfam" id="PF01201">
    <property type="entry name" value="Ribosomal_S8e"/>
    <property type="match status" value="1"/>
</dbReference>
<dbReference type="Pfam" id="PF00179">
    <property type="entry name" value="UQ_con"/>
    <property type="match status" value="1"/>
</dbReference>
<dbReference type="InterPro" id="IPR000608">
    <property type="entry name" value="UBC"/>
</dbReference>
<dbReference type="CDD" id="cd23804">
    <property type="entry name" value="UBCc_UBE2S"/>
    <property type="match status" value="1"/>
</dbReference>
<evidence type="ECO:0000256" key="4">
    <source>
        <dbReference type="ARBA" id="ARBA00022786"/>
    </source>
</evidence>
<dbReference type="GO" id="GO:0016740">
    <property type="term" value="F:transferase activity"/>
    <property type="evidence" value="ECO:0007669"/>
    <property type="project" value="UniProtKB-KW"/>
</dbReference>
<dbReference type="NCBIfam" id="TIGR00307">
    <property type="entry name" value="eS8"/>
    <property type="match status" value="1"/>
</dbReference>
<dbReference type="Gene3D" id="1.10.168.20">
    <property type="entry name" value="Ribosomal protein S8e, subdomain"/>
    <property type="match status" value="1"/>
</dbReference>
<sequence>MGIARDSRHKRSATGAKRAQYRKKRKFELGRQPAMTKLGAKRIHDVRTRGGNLKRRALRLESGNYAWASEHCTKKTRIIGVVYNASNNELVRTNTLVKGSIVQIDATPFRQWYESHYGQPATKKGKAAKEDKTVEPVKQSAQVVRKLASRRLSGKLDPLLETQFQAGRLYAFLSSRPGQSGRADGYILEGEELSFYVRKLRVRLARAVCSIFADHCARSRLARQSMLHKFQNSCTFDLSSNSSSIAFLVLEYAHDSDDDVSPASSWQASAMSLSQAALRKITKELLTLQNSPLEGIRIVPDDRDILAFQAWLEGPAGTPYAGGYFKVQFEFTPEFPTSPPKCRFATKIFHPNVAPLTGEICVNTLKKDWRRDYGIGHVLSVVKCLLIYPNAESALHEEAGRLLLEAYEDYASQARLMTSVHASRIRPAEFDIPDAETKRTAQATSVLGKSASPVCETKLSGSDKPRKATPTSAPLSPSVSFQNGQSAATLPLQASATLNSPVMLTQPDAALASKKRSVSSAMGAGTTAPPQTAKPAPSSAAPKKRGLKRL</sequence>
<dbReference type="InterPro" id="IPR042563">
    <property type="entry name" value="Ribosomal_protein_eS8_euk"/>
</dbReference>
<keyword evidence="2" id="KW-0808">Transferase</keyword>
<feature type="region of interest" description="Disordered" evidence="10">
    <location>
        <begin position="1"/>
        <end position="22"/>
    </location>
</feature>
<protein>
    <recommendedName>
        <fullName evidence="9">40S ribosomal protein S8</fullName>
    </recommendedName>
</protein>
<comment type="caution">
    <text evidence="12">The sequence shown here is derived from an EMBL/GenBank/DDBJ whole genome shotgun (WGS) entry which is preliminary data.</text>
</comment>
<dbReference type="InterPro" id="IPR016135">
    <property type="entry name" value="UBQ-conjugating_enzyme/RWD"/>
</dbReference>
<dbReference type="HOGENOM" id="CLU_035835_0_0_1"/>
<feature type="region of interest" description="Disordered" evidence="10">
    <location>
        <begin position="436"/>
        <end position="484"/>
    </location>
</feature>
<dbReference type="AlphaFoldDB" id="G7E387"/>
<dbReference type="Gene3D" id="3.10.110.10">
    <property type="entry name" value="Ubiquitin Conjugating Enzyme"/>
    <property type="match status" value="1"/>
</dbReference>
<dbReference type="Gene3D" id="3.10.290.70">
    <property type="match status" value="1"/>
</dbReference>
<reference evidence="12 13" key="1">
    <citation type="journal article" date="2011" name="J. Gen. Appl. Microbiol.">
        <title>Draft genome sequencing of the enigmatic basidiomycete Mixia osmundae.</title>
        <authorList>
            <person name="Nishida H."/>
            <person name="Nagatsuka Y."/>
            <person name="Sugiyama J."/>
        </authorList>
    </citation>
    <scope>NUCLEOTIDE SEQUENCE [LARGE SCALE GENOMIC DNA]</scope>
    <source>
        <strain evidence="13">CBS 9802 / IAM 14324 / JCM 22182 / KY 12970</strain>
    </source>
</reference>
<evidence type="ECO:0000256" key="7">
    <source>
        <dbReference type="ARBA" id="ARBA00023274"/>
    </source>
</evidence>
<evidence type="ECO:0000256" key="6">
    <source>
        <dbReference type="ARBA" id="ARBA00022980"/>
    </source>
</evidence>
<feature type="compositionally biased region" description="Polar residues" evidence="10">
    <location>
        <begin position="469"/>
        <end position="484"/>
    </location>
</feature>
<evidence type="ECO:0000256" key="2">
    <source>
        <dbReference type="ARBA" id="ARBA00022679"/>
    </source>
</evidence>
<organism evidence="12 13">
    <name type="scientific">Mixia osmundae (strain CBS 9802 / IAM 14324 / JCM 22182 / KY 12970)</name>
    <dbReference type="NCBI Taxonomy" id="764103"/>
    <lineage>
        <taxon>Eukaryota</taxon>
        <taxon>Fungi</taxon>
        <taxon>Dikarya</taxon>
        <taxon>Basidiomycota</taxon>
        <taxon>Pucciniomycotina</taxon>
        <taxon>Mixiomycetes</taxon>
        <taxon>Mixiales</taxon>
        <taxon>Mixiaceae</taxon>
        <taxon>Mixia</taxon>
    </lineage>
</organism>
<dbReference type="GO" id="GO:0003735">
    <property type="term" value="F:structural constituent of ribosome"/>
    <property type="evidence" value="ECO:0007669"/>
    <property type="project" value="InterPro"/>
</dbReference>
<feature type="compositionally biased region" description="Low complexity" evidence="10">
    <location>
        <begin position="526"/>
        <end position="541"/>
    </location>
</feature>
<keyword evidence="6 9" id="KW-0689">Ribosomal protein</keyword>
<dbReference type="InterPro" id="IPR001047">
    <property type="entry name" value="Ribosomal_eS8"/>
</dbReference>
<feature type="region of interest" description="Disordered" evidence="10">
    <location>
        <begin position="509"/>
        <end position="550"/>
    </location>
</feature>
<evidence type="ECO:0000256" key="1">
    <source>
        <dbReference type="ARBA" id="ARBA00005257"/>
    </source>
</evidence>
<dbReference type="SMART" id="SM00212">
    <property type="entry name" value="UBCc"/>
    <property type="match status" value="1"/>
</dbReference>
<dbReference type="GO" id="GO:0005524">
    <property type="term" value="F:ATP binding"/>
    <property type="evidence" value="ECO:0007669"/>
    <property type="project" value="UniProtKB-KW"/>
</dbReference>
<dbReference type="OrthoDB" id="1703270at2759"/>
<dbReference type="PROSITE" id="PS00183">
    <property type="entry name" value="UBC_1"/>
    <property type="match status" value="1"/>
</dbReference>
<dbReference type="SUPFAM" id="SSF54495">
    <property type="entry name" value="UBC-like"/>
    <property type="match status" value="1"/>
</dbReference>
<evidence type="ECO:0000256" key="8">
    <source>
        <dbReference type="PROSITE-ProRule" id="PRU10133"/>
    </source>
</evidence>
<dbReference type="CDD" id="cd11380">
    <property type="entry name" value="Ribosomal_S8e_like"/>
    <property type="match status" value="1"/>
</dbReference>
<evidence type="ECO:0000313" key="13">
    <source>
        <dbReference type="Proteomes" id="UP000009131"/>
    </source>
</evidence>
<dbReference type="InterPro" id="IPR022309">
    <property type="entry name" value="Ribosomal_Se8/biogenesis_NSA2"/>
</dbReference>
<dbReference type="PROSITE" id="PS50127">
    <property type="entry name" value="UBC_2"/>
    <property type="match status" value="1"/>
</dbReference>
<evidence type="ECO:0000256" key="10">
    <source>
        <dbReference type="SAM" id="MobiDB-lite"/>
    </source>
</evidence>
<keyword evidence="4" id="KW-0833">Ubl conjugation pathway</keyword>
<feature type="domain" description="UBC core" evidence="11">
    <location>
        <begin position="276"/>
        <end position="423"/>
    </location>
</feature>
<dbReference type="Proteomes" id="UP000009131">
    <property type="component" value="Unassembled WGS sequence"/>
</dbReference>
<evidence type="ECO:0000313" key="12">
    <source>
        <dbReference type="EMBL" id="GAA97268.1"/>
    </source>
</evidence>
<dbReference type="GO" id="GO:1990904">
    <property type="term" value="C:ribonucleoprotein complex"/>
    <property type="evidence" value="ECO:0007669"/>
    <property type="project" value="UniProtKB-KW"/>
</dbReference>
<dbReference type="InParanoid" id="G7E387"/>
<dbReference type="GO" id="GO:0006412">
    <property type="term" value="P:translation"/>
    <property type="evidence" value="ECO:0007669"/>
    <property type="project" value="InterPro"/>
</dbReference>
<evidence type="ECO:0000256" key="9">
    <source>
        <dbReference type="RuleBase" id="RU000669"/>
    </source>
</evidence>
<keyword evidence="5" id="KW-0067">ATP-binding</keyword>
<dbReference type="InterPro" id="IPR018283">
    <property type="entry name" value="Ribosomal_eS8_CS"/>
</dbReference>
<dbReference type="STRING" id="764103.G7E387"/>
<dbReference type="FunFam" id="1.10.168.20:FF:000001">
    <property type="entry name" value="40S ribosomal protein S8"/>
    <property type="match status" value="1"/>
</dbReference>
<proteinExistence type="inferred from homology"/>
<accession>G7E387</accession>
<dbReference type="FunFam" id="3.10.290.70:FF:000001">
    <property type="entry name" value="40S ribosomal protein S8"/>
    <property type="match status" value="1"/>
</dbReference>
<keyword evidence="7 9" id="KW-0687">Ribonucleoprotein</keyword>
<keyword evidence="3" id="KW-0547">Nucleotide-binding</keyword>
<dbReference type="eggNOG" id="KOG3283">
    <property type="taxonomic scope" value="Eukaryota"/>
</dbReference>
<evidence type="ECO:0000259" key="11">
    <source>
        <dbReference type="PROSITE" id="PS50127"/>
    </source>
</evidence>
<dbReference type="FunFam" id="3.10.110.10:FF:000031">
    <property type="entry name" value="Ubiquitin-conjugating enzyme E2 22"/>
    <property type="match status" value="1"/>
</dbReference>
<dbReference type="PROSITE" id="PS01193">
    <property type="entry name" value="RIBOSOMAL_S8E"/>
    <property type="match status" value="1"/>
</dbReference>
<dbReference type="GO" id="GO:0005840">
    <property type="term" value="C:ribosome"/>
    <property type="evidence" value="ECO:0007669"/>
    <property type="project" value="UniProtKB-KW"/>
</dbReference>
<evidence type="ECO:0000256" key="3">
    <source>
        <dbReference type="ARBA" id="ARBA00022741"/>
    </source>
</evidence>
<feature type="active site" description="Glycyl thioester intermediate" evidence="8">
    <location>
        <position position="361"/>
    </location>
</feature>
<evidence type="ECO:0000256" key="5">
    <source>
        <dbReference type="ARBA" id="ARBA00022840"/>
    </source>
</evidence>